<sequence length="876" mass="97495">MQVFSSSSRSRYPAAAAAAKASIRKFLGVQEPDLWKQKQRFSSKSFEEPAPVCSEIPHQRYWRYPNSLSGTELKLWEAGDDGLVVGSMDLSMFSKLEHLDEALEAIESLLNHGVQLPSQAFYLLLKECNRKKDKDAGRKVQTLAAKSGLETNLFLANHLIRFFSSCGSLIEAVKVFCKLPKKDSHIWTSMIAAYSKHGQGDKSIKLYHEMRDSLDKPDVHTFVAVLNACVNTNSLTQGYLIHTHILQNGLDSNVYIGNSLINMYSKCGRLVDAQKVFKKMSIQDAITWNTMIAGCAHNGDGQGALDLYIRMQHQGFRPDRVTFISTLKACGSIAALDRGKRIHEQVITSGLELDPFLGSTLIDMYAKCGALDEARKVFYKLPKLNVVSCNAMIAGCLQHGHSQEAFHFFEEIQKKGQKPDKVTFLCILKACGSLGSLNDGERIHALLEKSGLGSDKFVGSALIDMYGKCGSTDKAWEVFRKLHGRDIILWNTMIEAFAENGNGHDALELFQTMQHEGLKPDKVTFVSVLKACGSAEDLTQGKRIHKQVLCAHLASDLFINNTLIDMYVKCGSVVEAYQIFTQLRDRDIVSYNVMIAGCVKHAHNREAVKLFEKLKLEGLHPNKSTFVSMLKSYGNLLDLERGKLLHGQVSESGLESDIFVGSAIVDMYAKCGSLDEALKMFRKLSKRDVVAWTALISGYAEHGEGQKAFLFFEKMKQEGLKPTKVTYLSILKACASISNLNQGKIIHAELLEKGLQNDMFIGSALIDMYVKCGSLEEAHKVFLILPERDTVLWNSMVSGYAQHGQGERALKLFKKMQEMGVEPDEVTFLCILSACSHAGMLDESYRIFEQMCRTLGVTPAMEHYACMVDLLGRAGI</sequence>
<comment type="caution">
    <text evidence="1">The sequence shown here is derived from an EMBL/GenBank/DDBJ whole genome shotgun (WGS) entry which is preliminary data.</text>
</comment>
<reference evidence="2" key="1">
    <citation type="journal article" date="2024" name="Proc. Natl. Acad. Sci. U.S.A.">
        <title>Extraordinary preservation of gene collinearity over three hundred million years revealed in homosporous lycophytes.</title>
        <authorList>
            <person name="Li C."/>
            <person name="Wickell D."/>
            <person name="Kuo L.Y."/>
            <person name="Chen X."/>
            <person name="Nie B."/>
            <person name="Liao X."/>
            <person name="Peng D."/>
            <person name="Ji J."/>
            <person name="Jenkins J."/>
            <person name="Williams M."/>
            <person name="Shu S."/>
            <person name="Plott C."/>
            <person name="Barry K."/>
            <person name="Rajasekar S."/>
            <person name="Grimwood J."/>
            <person name="Han X."/>
            <person name="Sun S."/>
            <person name="Hou Z."/>
            <person name="He W."/>
            <person name="Dai G."/>
            <person name="Sun C."/>
            <person name="Schmutz J."/>
            <person name="Leebens-Mack J.H."/>
            <person name="Li F.W."/>
            <person name="Wang L."/>
        </authorList>
    </citation>
    <scope>NUCLEOTIDE SEQUENCE [LARGE SCALE GENOMIC DNA]</scope>
    <source>
        <strain evidence="2">cv. PW_Plant_1</strain>
    </source>
</reference>
<protein>
    <submittedName>
        <fullName evidence="1">Uncharacterized protein</fullName>
    </submittedName>
</protein>
<dbReference type="Proteomes" id="UP001162992">
    <property type="component" value="Chromosome 14"/>
</dbReference>
<evidence type="ECO:0000313" key="2">
    <source>
        <dbReference type="Proteomes" id="UP001162992"/>
    </source>
</evidence>
<dbReference type="EMBL" id="CM055105">
    <property type="protein sequence ID" value="KAJ7530986.1"/>
    <property type="molecule type" value="Genomic_DNA"/>
</dbReference>
<evidence type="ECO:0000313" key="1">
    <source>
        <dbReference type="EMBL" id="KAJ7530986.1"/>
    </source>
</evidence>
<organism evidence="1 2">
    <name type="scientific">Diphasiastrum complanatum</name>
    <name type="common">Issler's clubmoss</name>
    <name type="synonym">Lycopodium complanatum</name>
    <dbReference type="NCBI Taxonomy" id="34168"/>
    <lineage>
        <taxon>Eukaryota</taxon>
        <taxon>Viridiplantae</taxon>
        <taxon>Streptophyta</taxon>
        <taxon>Embryophyta</taxon>
        <taxon>Tracheophyta</taxon>
        <taxon>Lycopodiopsida</taxon>
        <taxon>Lycopodiales</taxon>
        <taxon>Lycopodiaceae</taxon>
        <taxon>Lycopodioideae</taxon>
        <taxon>Diphasiastrum</taxon>
    </lineage>
</organism>
<keyword evidence="2" id="KW-1185">Reference proteome</keyword>
<gene>
    <name evidence="1" type="ORF">O6H91_14G027300</name>
</gene>
<name>A0ACC2BMK0_DIPCM</name>
<accession>A0ACC2BMK0</accession>
<proteinExistence type="predicted"/>